<organism evidence="1 2">
    <name type="scientific">Oculimacula yallundae</name>
    <dbReference type="NCBI Taxonomy" id="86028"/>
    <lineage>
        <taxon>Eukaryota</taxon>
        <taxon>Fungi</taxon>
        <taxon>Dikarya</taxon>
        <taxon>Ascomycota</taxon>
        <taxon>Pezizomycotina</taxon>
        <taxon>Leotiomycetes</taxon>
        <taxon>Helotiales</taxon>
        <taxon>Ploettnerulaceae</taxon>
        <taxon>Oculimacula</taxon>
    </lineage>
</organism>
<sequence>MPLRLPMSGKGIIWPGKTLLHARREELIL</sequence>
<protein>
    <submittedName>
        <fullName evidence="1">Uncharacterized protein</fullName>
    </submittedName>
</protein>
<gene>
    <name evidence="1" type="ORF">VTL71DRAFT_7129</name>
</gene>
<dbReference type="Proteomes" id="UP001595075">
    <property type="component" value="Unassembled WGS sequence"/>
</dbReference>
<reference evidence="1 2" key="1">
    <citation type="journal article" date="2024" name="Commun. Biol.">
        <title>Comparative genomic analysis of thermophilic fungi reveals convergent evolutionary adaptations and gene losses.</title>
        <authorList>
            <person name="Steindorff A.S."/>
            <person name="Aguilar-Pontes M.V."/>
            <person name="Robinson A.J."/>
            <person name="Andreopoulos B."/>
            <person name="LaButti K."/>
            <person name="Kuo A."/>
            <person name="Mondo S."/>
            <person name="Riley R."/>
            <person name="Otillar R."/>
            <person name="Haridas S."/>
            <person name="Lipzen A."/>
            <person name="Grimwood J."/>
            <person name="Schmutz J."/>
            <person name="Clum A."/>
            <person name="Reid I.D."/>
            <person name="Moisan M.C."/>
            <person name="Butler G."/>
            <person name="Nguyen T.T.M."/>
            <person name="Dewar K."/>
            <person name="Conant G."/>
            <person name="Drula E."/>
            <person name="Henrissat B."/>
            <person name="Hansel C."/>
            <person name="Singer S."/>
            <person name="Hutchinson M.I."/>
            <person name="de Vries R.P."/>
            <person name="Natvig D.O."/>
            <person name="Powell A.J."/>
            <person name="Tsang A."/>
            <person name="Grigoriev I.V."/>
        </authorList>
    </citation>
    <scope>NUCLEOTIDE SEQUENCE [LARGE SCALE GENOMIC DNA]</scope>
    <source>
        <strain evidence="1 2">CBS 494.80</strain>
    </source>
</reference>
<comment type="caution">
    <text evidence="1">The sequence shown here is derived from an EMBL/GenBank/DDBJ whole genome shotgun (WGS) entry which is preliminary data.</text>
</comment>
<accession>A0ABR4BVX8</accession>
<keyword evidence="2" id="KW-1185">Reference proteome</keyword>
<evidence type="ECO:0000313" key="1">
    <source>
        <dbReference type="EMBL" id="KAL2061751.1"/>
    </source>
</evidence>
<proteinExistence type="predicted"/>
<name>A0ABR4BVX8_9HELO</name>
<evidence type="ECO:0000313" key="2">
    <source>
        <dbReference type="Proteomes" id="UP001595075"/>
    </source>
</evidence>
<dbReference type="EMBL" id="JAZHXI010000018">
    <property type="protein sequence ID" value="KAL2061751.1"/>
    <property type="molecule type" value="Genomic_DNA"/>
</dbReference>